<gene>
    <name evidence="2" type="ORF">DH2020_031714</name>
</gene>
<proteinExistence type="predicted"/>
<dbReference type="Proteomes" id="UP001318860">
    <property type="component" value="Unassembled WGS sequence"/>
</dbReference>
<dbReference type="EMBL" id="JABTTQ020001147">
    <property type="protein sequence ID" value="KAK6134544.1"/>
    <property type="molecule type" value="Genomic_DNA"/>
</dbReference>
<feature type="chain" id="PRO_5045043434" description="Endonuclease/exonuclease/phosphatase domain-containing protein" evidence="1">
    <location>
        <begin position="18"/>
        <end position="267"/>
    </location>
</feature>
<name>A0ABR0VHA2_REHGL</name>
<dbReference type="PANTHER" id="PTHR33710:SF71">
    <property type="entry name" value="ENDONUCLEASE_EXONUCLEASE_PHOSPHATASE DOMAIN-CONTAINING PROTEIN"/>
    <property type="match status" value="1"/>
</dbReference>
<protein>
    <recommendedName>
        <fullName evidence="4">Endonuclease/exonuclease/phosphatase domain-containing protein</fullName>
    </recommendedName>
</protein>
<evidence type="ECO:0000256" key="1">
    <source>
        <dbReference type="SAM" id="SignalP"/>
    </source>
</evidence>
<evidence type="ECO:0000313" key="3">
    <source>
        <dbReference type="Proteomes" id="UP001318860"/>
    </source>
</evidence>
<evidence type="ECO:0008006" key="4">
    <source>
        <dbReference type="Google" id="ProtNLM"/>
    </source>
</evidence>
<keyword evidence="3" id="KW-1185">Reference proteome</keyword>
<feature type="signal peptide" evidence="1">
    <location>
        <begin position="1"/>
        <end position="17"/>
    </location>
</feature>
<organism evidence="2 3">
    <name type="scientific">Rehmannia glutinosa</name>
    <name type="common">Chinese foxglove</name>
    <dbReference type="NCBI Taxonomy" id="99300"/>
    <lineage>
        <taxon>Eukaryota</taxon>
        <taxon>Viridiplantae</taxon>
        <taxon>Streptophyta</taxon>
        <taxon>Embryophyta</taxon>
        <taxon>Tracheophyta</taxon>
        <taxon>Spermatophyta</taxon>
        <taxon>Magnoliopsida</taxon>
        <taxon>eudicotyledons</taxon>
        <taxon>Gunneridae</taxon>
        <taxon>Pentapetalae</taxon>
        <taxon>asterids</taxon>
        <taxon>lamiids</taxon>
        <taxon>Lamiales</taxon>
        <taxon>Orobanchaceae</taxon>
        <taxon>Rehmannieae</taxon>
        <taxon>Rehmannia</taxon>
    </lineage>
</organism>
<accession>A0ABR0VHA2</accession>
<dbReference type="InterPro" id="IPR036691">
    <property type="entry name" value="Endo/exonu/phosph_ase_sf"/>
</dbReference>
<dbReference type="PANTHER" id="PTHR33710">
    <property type="entry name" value="BNAC02G09200D PROTEIN"/>
    <property type="match status" value="1"/>
</dbReference>
<evidence type="ECO:0000313" key="2">
    <source>
        <dbReference type="EMBL" id="KAK6134544.1"/>
    </source>
</evidence>
<sequence length="267" mass="31170">MGFVGSFCVDCVGLSGGLLLLWSDRWDVEIKSYSFGHIDAVIRDADGNCWRFSGIYGEPKIHNRFHTWELLKRLKPQFDLPWLCGGDFNETIRLGERKGGRFRPISASINFQSTLEECELSDFQFTGHKFTWNNKREGTGNIQARLDRFLSNFRWKNIFPNAITAHLPFEKSDHRPILIRLGGNQNMGVFSKGIKPFRFEPFWIREEEYLSVVKRACYRLERKIAPKKRELEVLYSSPNSEFLMKEIKILEKDIDCYYILSEYAAGD</sequence>
<dbReference type="Gene3D" id="3.60.10.10">
    <property type="entry name" value="Endonuclease/exonuclease/phosphatase"/>
    <property type="match status" value="1"/>
</dbReference>
<reference evidence="2 3" key="1">
    <citation type="journal article" date="2021" name="Comput. Struct. Biotechnol. J.">
        <title>De novo genome assembly of the potent medicinal plant Rehmannia glutinosa using nanopore technology.</title>
        <authorList>
            <person name="Ma L."/>
            <person name="Dong C."/>
            <person name="Song C."/>
            <person name="Wang X."/>
            <person name="Zheng X."/>
            <person name="Niu Y."/>
            <person name="Chen S."/>
            <person name="Feng W."/>
        </authorList>
    </citation>
    <scope>NUCLEOTIDE SEQUENCE [LARGE SCALE GENOMIC DNA]</scope>
    <source>
        <strain evidence="2">DH-2019</strain>
    </source>
</reference>
<comment type="caution">
    <text evidence="2">The sequence shown here is derived from an EMBL/GenBank/DDBJ whole genome shotgun (WGS) entry which is preliminary data.</text>
</comment>
<dbReference type="SUPFAM" id="SSF56219">
    <property type="entry name" value="DNase I-like"/>
    <property type="match status" value="1"/>
</dbReference>
<keyword evidence="1" id="KW-0732">Signal</keyword>